<dbReference type="EMBL" id="AUWU02000005">
    <property type="protein sequence ID" value="KAH0573082.1"/>
    <property type="molecule type" value="Genomic_DNA"/>
</dbReference>
<name>V6LQA9_9EUKA</name>
<dbReference type="OrthoDB" id="10031141at2759"/>
<organism evidence="2">
    <name type="scientific">Spironucleus salmonicida</name>
    <dbReference type="NCBI Taxonomy" id="348837"/>
    <lineage>
        <taxon>Eukaryota</taxon>
        <taxon>Metamonada</taxon>
        <taxon>Diplomonadida</taxon>
        <taxon>Hexamitidae</taxon>
        <taxon>Hexamitinae</taxon>
        <taxon>Spironucleus</taxon>
    </lineage>
</organism>
<accession>V6LQA9</accession>
<evidence type="ECO:0000313" key="4">
    <source>
        <dbReference type="Proteomes" id="UP000018208"/>
    </source>
</evidence>
<keyword evidence="1" id="KW-0472">Membrane</keyword>
<dbReference type="InterPro" id="IPR009030">
    <property type="entry name" value="Growth_fac_rcpt_cys_sf"/>
</dbReference>
<reference evidence="2 3" key="1">
    <citation type="journal article" date="2014" name="PLoS Genet.">
        <title>The Genome of Spironucleus salmonicida Highlights a Fish Pathogen Adapted to Fluctuating Environments.</title>
        <authorList>
            <person name="Xu F."/>
            <person name="Jerlstrom-Hultqvist J."/>
            <person name="Einarsson E."/>
            <person name="Astvaldsson A."/>
            <person name="Svard S.G."/>
            <person name="Andersson J.O."/>
        </authorList>
    </citation>
    <scope>NUCLEOTIDE SEQUENCE</scope>
    <source>
        <strain evidence="3">ATCC 50377</strain>
    </source>
</reference>
<keyword evidence="1" id="KW-1133">Transmembrane helix</keyword>
<sequence>MTDPGTCSNNGIRCSVGYSCPSYTDESVTCLPCSDKMTAGQRCVCKPGIEIVDCIQCSNGKCSACLPGTYLDVDYCPDCSKGCEVCIDKNTCTKCSKDYFLNETTNQCTSECTSNMACQFNGGGYCDKSTGKCIPCNADCEICSAANVCDTCKDSRNMASKEGLCIVTCEERGNGQYCDNDVVKQCEKDIKTSCRCGEAINCEMCSPEGTQCSTCLAEFMINEVGHCTDCGDGFERIETVCLPKQTDDGQVLRGGSIFGIIFSVLAVIGGLGIGIALFLIKRGKKVKPDVGVTNNLE</sequence>
<dbReference type="SUPFAM" id="SSF57184">
    <property type="entry name" value="Growth factor receptor domain"/>
    <property type="match status" value="2"/>
</dbReference>
<reference evidence="3" key="2">
    <citation type="submission" date="2020-12" db="EMBL/GenBank/DDBJ databases">
        <title>New Spironucleus salmonicida genome in near-complete chromosomes.</title>
        <authorList>
            <person name="Xu F."/>
            <person name="Kurt Z."/>
            <person name="Jimenez-Gonzalez A."/>
            <person name="Astvaldsson A."/>
            <person name="Andersson J.O."/>
            <person name="Svard S.G."/>
        </authorList>
    </citation>
    <scope>NUCLEOTIDE SEQUENCE</scope>
    <source>
        <strain evidence="3">ATCC 50377</strain>
    </source>
</reference>
<gene>
    <name evidence="2" type="ORF">SS50377_13120</name>
    <name evidence="3" type="ORF">SS50377_25200</name>
</gene>
<feature type="transmembrane region" description="Helical" evidence="1">
    <location>
        <begin position="257"/>
        <end position="280"/>
    </location>
</feature>
<dbReference type="Proteomes" id="UP000018208">
    <property type="component" value="Unassembled WGS sequence"/>
</dbReference>
<dbReference type="InterPro" id="IPR006212">
    <property type="entry name" value="Furin_repeat"/>
</dbReference>
<evidence type="ECO:0000313" key="2">
    <source>
        <dbReference type="EMBL" id="EST46857.1"/>
    </source>
</evidence>
<dbReference type="SMART" id="SM00261">
    <property type="entry name" value="FU"/>
    <property type="match status" value="2"/>
</dbReference>
<dbReference type="EMBL" id="KI546059">
    <property type="protein sequence ID" value="EST46857.1"/>
    <property type="molecule type" value="Genomic_DNA"/>
</dbReference>
<dbReference type="AlphaFoldDB" id="V6LQA9"/>
<proteinExistence type="predicted"/>
<evidence type="ECO:0000256" key="1">
    <source>
        <dbReference type="SAM" id="Phobius"/>
    </source>
</evidence>
<protein>
    <submittedName>
        <fullName evidence="2">Cysteine-rich membrane protein 1</fullName>
    </submittedName>
</protein>
<keyword evidence="4" id="KW-1185">Reference proteome</keyword>
<keyword evidence="1" id="KW-0812">Transmembrane</keyword>
<evidence type="ECO:0000313" key="3">
    <source>
        <dbReference type="EMBL" id="KAH0573082.1"/>
    </source>
</evidence>
<dbReference type="Gene3D" id="2.10.220.10">
    <property type="entry name" value="Hormone Receptor, Insulin-like Growth Factor Receptor 1, Chain A, domain 2"/>
    <property type="match status" value="1"/>
</dbReference>
<dbReference type="VEuPathDB" id="GiardiaDB:SS50377_25200"/>